<dbReference type="Proteomes" id="UP000823775">
    <property type="component" value="Unassembled WGS sequence"/>
</dbReference>
<reference evidence="1 2" key="1">
    <citation type="journal article" date="2021" name="BMC Genomics">
        <title>Datura genome reveals duplications of psychoactive alkaloid biosynthetic genes and high mutation rate following tissue culture.</title>
        <authorList>
            <person name="Rajewski A."/>
            <person name="Carter-House D."/>
            <person name="Stajich J."/>
            <person name="Litt A."/>
        </authorList>
    </citation>
    <scope>NUCLEOTIDE SEQUENCE [LARGE SCALE GENOMIC DNA]</scope>
    <source>
        <strain evidence="1">AR-01</strain>
    </source>
</reference>
<feature type="non-terminal residue" evidence="1">
    <location>
        <position position="1"/>
    </location>
</feature>
<evidence type="ECO:0000313" key="1">
    <source>
        <dbReference type="EMBL" id="MCD7466794.1"/>
    </source>
</evidence>
<dbReference type="EMBL" id="JACEIK010001175">
    <property type="protein sequence ID" value="MCD7466794.1"/>
    <property type="molecule type" value="Genomic_DNA"/>
</dbReference>
<comment type="caution">
    <text evidence="1">The sequence shown here is derived from an EMBL/GenBank/DDBJ whole genome shotgun (WGS) entry which is preliminary data.</text>
</comment>
<keyword evidence="2" id="KW-1185">Reference proteome</keyword>
<sequence length="71" mass="7626">GVSFSISATSINEVLGLPNPSKVNLKAMDMKGNKKWPMDTLVVEECNAPEALRSNPGVKMEKIGFSAPGHR</sequence>
<proteinExistence type="predicted"/>
<protein>
    <submittedName>
        <fullName evidence="1">Uncharacterized protein</fullName>
    </submittedName>
</protein>
<evidence type="ECO:0000313" key="2">
    <source>
        <dbReference type="Proteomes" id="UP000823775"/>
    </source>
</evidence>
<accession>A0ABS8T875</accession>
<organism evidence="1 2">
    <name type="scientific">Datura stramonium</name>
    <name type="common">Jimsonweed</name>
    <name type="synonym">Common thornapple</name>
    <dbReference type="NCBI Taxonomy" id="4076"/>
    <lineage>
        <taxon>Eukaryota</taxon>
        <taxon>Viridiplantae</taxon>
        <taxon>Streptophyta</taxon>
        <taxon>Embryophyta</taxon>
        <taxon>Tracheophyta</taxon>
        <taxon>Spermatophyta</taxon>
        <taxon>Magnoliopsida</taxon>
        <taxon>eudicotyledons</taxon>
        <taxon>Gunneridae</taxon>
        <taxon>Pentapetalae</taxon>
        <taxon>asterids</taxon>
        <taxon>lamiids</taxon>
        <taxon>Solanales</taxon>
        <taxon>Solanaceae</taxon>
        <taxon>Solanoideae</taxon>
        <taxon>Datureae</taxon>
        <taxon>Datura</taxon>
    </lineage>
</organism>
<feature type="non-terminal residue" evidence="1">
    <location>
        <position position="71"/>
    </location>
</feature>
<name>A0ABS8T875_DATST</name>
<gene>
    <name evidence="1" type="ORF">HAX54_003819</name>
</gene>